<comment type="caution">
    <text evidence="2">The sequence shown here is derived from an EMBL/GenBank/DDBJ whole genome shotgun (WGS) entry which is preliminary data.</text>
</comment>
<evidence type="ECO:0000256" key="1">
    <source>
        <dbReference type="SAM" id="MobiDB-lite"/>
    </source>
</evidence>
<sequence>MDDSPMEDAVSPAETSQATPPSTSGSKSEPIPQALSPIDQQRMSLWILTQKDRPIASFESMKEFLELPDEISIKMRVDELNERYEEDLNRLYMAQAEDYLNDADDLYNLYNSLEEPDGIETLYSGEEWDYILAHTTSTYNLRLADLTKTLETVAFPQSVDDFRSKSKDIQHRVARFLLLESDDEKEKMLSDFNWAWRQVTPLSDEFQQNTEFQEQIRAVLNTQEGVDTDPKVAIGDPRKR</sequence>
<feature type="compositionally biased region" description="Polar residues" evidence="1">
    <location>
        <begin position="13"/>
        <end position="27"/>
    </location>
</feature>
<dbReference type="Proteomes" id="UP001215280">
    <property type="component" value="Unassembled WGS sequence"/>
</dbReference>
<keyword evidence="3" id="KW-1185">Reference proteome</keyword>
<feature type="region of interest" description="Disordered" evidence="1">
    <location>
        <begin position="1"/>
        <end position="37"/>
    </location>
</feature>
<evidence type="ECO:0000313" key="3">
    <source>
        <dbReference type="Proteomes" id="UP001215280"/>
    </source>
</evidence>
<accession>A0AAD7IB08</accession>
<evidence type="ECO:0000313" key="2">
    <source>
        <dbReference type="EMBL" id="KAJ7739044.1"/>
    </source>
</evidence>
<dbReference type="AlphaFoldDB" id="A0AAD7IB08"/>
<dbReference type="EMBL" id="JARJLG010000134">
    <property type="protein sequence ID" value="KAJ7739044.1"/>
    <property type="molecule type" value="Genomic_DNA"/>
</dbReference>
<proteinExistence type="predicted"/>
<reference evidence="2" key="1">
    <citation type="submission" date="2023-03" db="EMBL/GenBank/DDBJ databases">
        <title>Massive genome expansion in bonnet fungi (Mycena s.s.) driven by repeated elements and novel gene families across ecological guilds.</title>
        <authorList>
            <consortium name="Lawrence Berkeley National Laboratory"/>
            <person name="Harder C.B."/>
            <person name="Miyauchi S."/>
            <person name="Viragh M."/>
            <person name="Kuo A."/>
            <person name="Thoen E."/>
            <person name="Andreopoulos B."/>
            <person name="Lu D."/>
            <person name="Skrede I."/>
            <person name="Drula E."/>
            <person name="Henrissat B."/>
            <person name="Morin E."/>
            <person name="Kohler A."/>
            <person name="Barry K."/>
            <person name="LaButti K."/>
            <person name="Morin E."/>
            <person name="Salamov A."/>
            <person name="Lipzen A."/>
            <person name="Mereny Z."/>
            <person name="Hegedus B."/>
            <person name="Baldrian P."/>
            <person name="Stursova M."/>
            <person name="Weitz H."/>
            <person name="Taylor A."/>
            <person name="Grigoriev I.V."/>
            <person name="Nagy L.G."/>
            <person name="Martin F."/>
            <person name="Kauserud H."/>
        </authorList>
    </citation>
    <scope>NUCLEOTIDE SEQUENCE</scope>
    <source>
        <strain evidence="2">CBHHK188m</strain>
    </source>
</reference>
<organism evidence="2 3">
    <name type="scientific">Mycena maculata</name>
    <dbReference type="NCBI Taxonomy" id="230809"/>
    <lineage>
        <taxon>Eukaryota</taxon>
        <taxon>Fungi</taxon>
        <taxon>Dikarya</taxon>
        <taxon>Basidiomycota</taxon>
        <taxon>Agaricomycotina</taxon>
        <taxon>Agaricomycetes</taxon>
        <taxon>Agaricomycetidae</taxon>
        <taxon>Agaricales</taxon>
        <taxon>Marasmiineae</taxon>
        <taxon>Mycenaceae</taxon>
        <taxon>Mycena</taxon>
    </lineage>
</organism>
<name>A0AAD7IB08_9AGAR</name>
<gene>
    <name evidence="2" type="ORF">DFH07DRAFT_79556</name>
</gene>
<protein>
    <submittedName>
        <fullName evidence="2">Uncharacterized protein</fullName>
    </submittedName>
</protein>